<keyword evidence="2" id="KW-0732">Signal</keyword>
<dbReference type="EMBL" id="ADMH02001115">
    <property type="protein sequence ID" value="ETN64069.1"/>
    <property type="molecule type" value="Genomic_DNA"/>
</dbReference>
<keyword evidence="5" id="KW-1185">Reference proteome</keyword>
<sequence length="276" mass="31246">MANIFVFLLIAVVATTTAAAEKLHFPDFVAIEQNEVPICGGWIVDKPFRRHVITTERCTGGVREKELLVRHGSAKVTWRTLSSGVDRILRHPAADKLVVLSTFGTFRKRESTRTAAEELQHNATTVVLTWRWNYGVLEKSAIVLEGDREHTAEELTDHLLCSDHQRDTFIVEGGLLLRNQLPYAMMTVHPDTDSACGSKLLLVALTDLSQSWSLSTLRDNSRKRDQADDDSSESFFTEPNSPFGYIMLMIFLSYNMLYTMFYFIFCIDKLNSSTTL</sequence>
<dbReference type="InterPro" id="IPR009003">
    <property type="entry name" value="Peptidase_S1_PA"/>
</dbReference>
<reference evidence="4" key="4">
    <citation type="submission" date="2015-06" db="UniProtKB">
        <authorList>
            <consortium name="EnsemblMetazoa"/>
        </authorList>
    </citation>
    <scope>IDENTIFICATION</scope>
</reference>
<evidence type="ECO:0008006" key="6">
    <source>
        <dbReference type="Google" id="ProtNLM"/>
    </source>
</evidence>
<dbReference type="EnsemblMetazoa" id="ADAC004198-RA">
    <property type="protein sequence ID" value="ADAC004198-PA"/>
    <property type="gene ID" value="ADAC004198"/>
</dbReference>
<dbReference type="Gene3D" id="2.40.10.10">
    <property type="entry name" value="Trypsin-like serine proteases"/>
    <property type="match status" value="1"/>
</dbReference>
<evidence type="ECO:0000256" key="1">
    <source>
        <dbReference type="SAM" id="Phobius"/>
    </source>
</evidence>
<accession>W5JMS1</accession>
<gene>
    <name evidence="3" type="ORF">AND_004198</name>
</gene>
<dbReference type="HOGENOM" id="CLU_1009078_0_0_1"/>
<name>W5JMS1_ANODA</name>
<keyword evidence="1" id="KW-0812">Transmembrane</keyword>
<proteinExistence type="predicted"/>
<organism evidence="3">
    <name type="scientific">Anopheles darlingi</name>
    <name type="common">Mosquito</name>
    <dbReference type="NCBI Taxonomy" id="43151"/>
    <lineage>
        <taxon>Eukaryota</taxon>
        <taxon>Metazoa</taxon>
        <taxon>Ecdysozoa</taxon>
        <taxon>Arthropoda</taxon>
        <taxon>Hexapoda</taxon>
        <taxon>Insecta</taxon>
        <taxon>Pterygota</taxon>
        <taxon>Neoptera</taxon>
        <taxon>Endopterygota</taxon>
        <taxon>Diptera</taxon>
        <taxon>Nematocera</taxon>
        <taxon>Culicoidea</taxon>
        <taxon>Culicidae</taxon>
        <taxon>Anophelinae</taxon>
        <taxon>Anopheles</taxon>
    </lineage>
</organism>
<keyword evidence="1" id="KW-0472">Membrane</keyword>
<evidence type="ECO:0000313" key="4">
    <source>
        <dbReference type="EnsemblMetazoa" id="ADAC004198-PA"/>
    </source>
</evidence>
<dbReference type="SUPFAM" id="SSF50494">
    <property type="entry name" value="Trypsin-like serine proteases"/>
    <property type="match status" value="1"/>
</dbReference>
<feature type="signal peptide" evidence="2">
    <location>
        <begin position="1"/>
        <end position="19"/>
    </location>
</feature>
<feature type="transmembrane region" description="Helical" evidence="1">
    <location>
        <begin position="243"/>
        <end position="265"/>
    </location>
</feature>
<protein>
    <recommendedName>
        <fullName evidence="6">Peptidase S1 domain-containing protein</fullName>
    </recommendedName>
</protein>
<evidence type="ECO:0000313" key="3">
    <source>
        <dbReference type="EMBL" id="ETN64069.1"/>
    </source>
</evidence>
<evidence type="ECO:0000256" key="2">
    <source>
        <dbReference type="SAM" id="SignalP"/>
    </source>
</evidence>
<evidence type="ECO:0000313" key="5">
    <source>
        <dbReference type="Proteomes" id="UP000000673"/>
    </source>
</evidence>
<dbReference type="AlphaFoldDB" id="W5JMS1"/>
<feature type="chain" id="PRO_5010155679" description="Peptidase S1 domain-containing protein" evidence="2">
    <location>
        <begin position="20"/>
        <end position="276"/>
    </location>
</feature>
<reference evidence="3 5" key="1">
    <citation type="journal article" date="2010" name="BMC Genomics">
        <title>Combination of measures distinguishes pre-miRNAs from other stem-loops in the genome of the newly sequenced Anopheles darlingi.</title>
        <authorList>
            <person name="Mendes N.D."/>
            <person name="Freitas A.T."/>
            <person name="Vasconcelos A.T."/>
            <person name="Sagot M.F."/>
        </authorList>
    </citation>
    <scope>NUCLEOTIDE SEQUENCE</scope>
</reference>
<dbReference type="OMA" id="ITTERCT"/>
<dbReference type="InterPro" id="IPR043504">
    <property type="entry name" value="Peptidase_S1_PA_chymotrypsin"/>
</dbReference>
<dbReference type="VEuPathDB" id="VectorBase:ADAC004198"/>
<reference evidence="3" key="3">
    <citation type="journal article" date="2013" name="Nucleic Acids Res.">
        <title>The genome of Anopheles darlingi, the main neotropical malaria vector.</title>
        <authorList>
            <person name="Marinotti O."/>
            <person name="Cerqueira G.C."/>
            <person name="de Almeida L.G."/>
            <person name="Ferro M.I."/>
            <person name="Loreto E.L."/>
            <person name="Zaha A."/>
            <person name="Teixeira S.M."/>
            <person name="Wespiser A.R."/>
            <person name="Almeida E Silva A."/>
            <person name="Schlindwein A.D."/>
            <person name="Pacheco A.C."/>
            <person name="Silva A.L."/>
            <person name="Graveley B.R."/>
            <person name="Walenz B.P."/>
            <person name="Lima Bde A."/>
            <person name="Ribeiro C.A."/>
            <person name="Nunes-Silva C.G."/>
            <person name="de Carvalho C.R."/>
            <person name="Soares C.M."/>
            <person name="de Menezes C.B."/>
            <person name="Matiolli C."/>
            <person name="Caffrey D."/>
            <person name="Araujo D.A."/>
            <person name="de Oliveira D.M."/>
            <person name="Golenbock D."/>
            <person name="Grisard E.C."/>
            <person name="Fantinatti-Garboggini F."/>
            <person name="de Carvalho F.M."/>
            <person name="Barcellos F.G."/>
            <person name="Prosdocimi F."/>
            <person name="May G."/>
            <person name="Azevedo Junior G.M."/>
            <person name="Guimaraes G.M."/>
            <person name="Goldman G.H."/>
            <person name="Padilha I.Q."/>
            <person name="Batista Jda S."/>
            <person name="Ferro J.A."/>
            <person name="Ribeiro J.M."/>
            <person name="Fietto J.L."/>
            <person name="Dabbas K.M."/>
            <person name="Cerdeira L."/>
            <person name="Agnez-Lima L.F."/>
            <person name="Brocchi M."/>
            <person name="de Carvalho M.O."/>
            <person name="Teixeira Mde M."/>
            <person name="Diniz Maia Mde M."/>
            <person name="Goldman M.H."/>
            <person name="Cruz Schneider M.P."/>
            <person name="Felipe M.S."/>
            <person name="Hungria M."/>
            <person name="Nicolas M.F."/>
            <person name="Pereira M."/>
            <person name="Montes M.A."/>
            <person name="Cantao M.E."/>
            <person name="Vincentz M."/>
            <person name="Rafael M.S."/>
            <person name="Silverman N."/>
            <person name="Stoco P.H."/>
            <person name="Souza R.C."/>
            <person name="Vicentini R."/>
            <person name="Gazzinelli R.T."/>
            <person name="Neves Rde O."/>
            <person name="Silva R."/>
            <person name="Astolfi-Filho S."/>
            <person name="Maciel T.E."/>
            <person name="Urmenyi T.P."/>
            <person name="Tadei W.P."/>
            <person name="Camargo E.P."/>
            <person name="de Vasconcelos A.T."/>
        </authorList>
    </citation>
    <scope>NUCLEOTIDE SEQUENCE</scope>
</reference>
<dbReference type="Proteomes" id="UP000000673">
    <property type="component" value="Unassembled WGS sequence"/>
</dbReference>
<reference evidence="3" key="2">
    <citation type="submission" date="2010-05" db="EMBL/GenBank/DDBJ databases">
        <authorList>
            <person name="Almeida L.G."/>
            <person name="Nicolas M.F."/>
            <person name="Souza R.C."/>
            <person name="Vasconcelos A.T.R."/>
        </authorList>
    </citation>
    <scope>NUCLEOTIDE SEQUENCE</scope>
</reference>
<keyword evidence="1" id="KW-1133">Transmembrane helix</keyword>